<feature type="region of interest" description="Disordered" evidence="1">
    <location>
        <begin position="1"/>
        <end position="21"/>
    </location>
</feature>
<name>A0A843TC22_COLES</name>
<evidence type="ECO:0000256" key="1">
    <source>
        <dbReference type="SAM" id="MobiDB-lite"/>
    </source>
</evidence>
<keyword evidence="3" id="KW-1185">Reference proteome</keyword>
<proteinExistence type="predicted"/>
<evidence type="ECO:0000313" key="2">
    <source>
        <dbReference type="EMBL" id="MQL68585.1"/>
    </source>
</evidence>
<evidence type="ECO:0000313" key="3">
    <source>
        <dbReference type="Proteomes" id="UP000652761"/>
    </source>
</evidence>
<dbReference type="EMBL" id="NMUH01000016">
    <property type="protein sequence ID" value="MQL68585.1"/>
    <property type="molecule type" value="Genomic_DNA"/>
</dbReference>
<dbReference type="AlphaFoldDB" id="A0A843TC22"/>
<reference evidence="2" key="1">
    <citation type="submission" date="2017-07" db="EMBL/GenBank/DDBJ databases">
        <title>Taro Niue Genome Assembly and Annotation.</title>
        <authorList>
            <person name="Atibalentja N."/>
            <person name="Keating K."/>
            <person name="Fields C.J."/>
        </authorList>
    </citation>
    <scope>NUCLEOTIDE SEQUENCE</scope>
    <source>
        <strain evidence="2">Niue_2</strain>
        <tissue evidence="2">Leaf</tissue>
    </source>
</reference>
<feature type="region of interest" description="Disordered" evidence="1">
    <location>
        <begin position="35"/>
        <end position="72"/>
    </location>
</feature>
<gene>
    <name evidence="2" type="ORF">Taro_000812</name>
</gene>
<sequence length="72" mass="8428">MISRPARPPRHHRDALERRDKVATTWAAATVSRQVWASQQGRDGPMRRDYSRERGETSQQWQGARRVEETGR</sequence>
<dbReference type="Proteomes" id="UP000652761">
    <property type="component" value="Unassembled WGS sequence"/>
</dbReference>
<comment type="caution">
    <text evidence="2">The sequence shown here is derived from an EMBL/GenBank/DDBJ whole genome shotgun (WGS) entry which is preliminary data.</text>
</comment>
<accession>A0A843TC22</accession>
<organism evidence="2 3">
    <name type="scientific">Colocasia esculenta</name>
    <name type="common">Wild taro</name>
    <name type="synonym">Arum esculentum</name>
    <dbReference type="NCBI Taxonomy" id="4460"/>
    <lineage>
        <taxon>Eukaryota</taxon>
        <taxon>Viridiplantae</taxon>
        <taxon>Streptophyta</taxon>
        <taxon>Embryophyta</taxon>
        <taxon>Tracheophyta</taxon>
        <taxon>Spermatophyta</taxon>
        <taxon>Magnoliopsida</taxon>
        <taxon>Liliopsida</taxon>
        <taxon>Araceae</taxon>
        <taxon>Aroideae</taxon>
        <taxon>Colocasieae</taxon>
        <taxon>Colocasia</taxon>
    </lineage>
</organism>
<protein>
    <submittedName>
        <fullName evidence="2">Uncharacterized protein</fullName>
    </submittedName>
</protein>
<feature type="compositionally biased region" description="Basic and acidic residues" evidence="1">
    <location>
        <begin position="44"/>
        <end position="56"/>
    </location>
</feature>